<accession>A0A9P5PPW7</accession>
<organism evidence="1 2">
    <name type="scientific">Rhodocollybia butyracea</name>
    <dbReference type="NCBI Taxonomy" id="206335"/>
    <lineage>
        <taxon>Eukaryota</taxon>
        <taxon>Fungi</taxon>
        <taxon>Dikarya</taxon>
        <taxon>Basidiomycota</taxon>
        <taxon>Agaricomycotina</taxon>
        <taxon>Agaricomycetes</taxon>
        <taxon>Agaricomycetidae</taxon>
        <taxon>Agaricales</taxon>
        <taxon>Marasmiineae</taxon>
        <taxon>Omphalotaceae</taxon>
        <taxon>Rhodocollybia</taxon>
    </lineage>
</organism>
<dbReference type="InterPro" id="IPR027417">
    <property type="entry name" value="P-loop_NTPase"/>
</dbReference>
<dbReference type="SUPFAM" id="SSF52540">
    <property type="entry name" value="P-loop containing nucleoside triphosphate hydrolases"/>
    <property type="match status" value="1"/>
</dbReference>
<dbReference type="Gene3D" id="3.40.50.300">
    <property type="entry name" value="P-loop containing nucleotide triphosphate hydrolases"/>
    <property type="match status" value="1"/>
</dbReference>
<protein>
    <submittedName>
        <fullName evidence="1">Uncharacterized protein</fullName>
    </submittedName>
</protein>
<dbReference type="PANTHER" id="PTHR35205:SF1">
    <property type="entry name" value="ZU5 DOMAIN-CONTAINING PROTEIN"/>
    <property type="match status" value="1"/>
</dbReference>
<name>A0A9P5PPW7_9AGAR</name>
<dbReference type="AlphaFoldDB" id="A0A9P5PPW7"/>
<comment type="caution">
    <text evidence="1">The sequence shown here is derived from an EMBL/GenBank/DDBJ whole genome shotgun (WGS) entry which is preliminary data.</text>
</comment>
<dbReference type="Proteomes" id="UP000772434">
    <property type="component" value="Unassembled WGS sequence"/>
</dbReference>
<dbReference type="OrthoDB" id="1658288at2759"/>
<proteinExistence type="predicted"/>
<gene>
    <name evidence="1" type="ORF">BDP27DRAFT_1424445</name>
</gene>
<evidence type="ECO:0000313" key="2">
    <source>
        <dbReference type="Proteomes" id="UP000772434"/>
    </source>
</evidence>
<evidence type="ECO:0000313" key="1">
    <source>
        <dbReference type="EMBL" id="KAF9065825.1"/>
    </source>
</evidence>
<keyword evidence="2" id="KW-1185">Reference proteome</keyword>
<reference evidence="1" key="1">
    <citation type="submission" date="2020-11" db="EMBL/GenBank/DDBJ databases">
        <authorList>
            <consortium name="DOE Joint Genome Institute"/>
            <person name="Ahrendt S."/>
            <person name="Riley R."/>
            <person name="Andreopoulos W."/>
            <person name="Labutti K."/>
            <person name="Pangilinan J."/>
            <person name="Ruiz-Duenas F.J."/>
            <person name="Barrasa J.M."/>
            <person name="Sanchez-Garcia M."/>
            <person name="Camarero S."/>
            <person name="Miyauchi S."/>
            <person name="Serrano A."/>
            <person name="Linde D."/>
            <person name="Babiker R."/>
            <person name="Drula E."/>
            <person name="Ayuso-Fernandez I."/>
            <person name="Pacheco R."/>
            <person name="Padilla G."/>
            <person name="Ferreira P."/>
            <person name="Barriuso J."/>
            <person name="Kellner H."/>
            <person name="Castanera R."/>
            <person name="Alfaro M."/>
            <person name="Ramirez L."/>
            <person name="Pisabarro A.G."/>
            <person name="Kuo A."/>
            <person name="Tritt A."/>
            <person name="Lipzen A."/>
            <person name="He G."/>
            <person name="Yan M."/>
            <person name="Ng V."/>
            <person name="Cullen D."/>
            <person name="Martin F."/>
            <person name="Rosso M.-N."/>
            <person name="Henrissat B."/>
            <person name="Hibbett D."/>
            <person name="Martinez A.T."/>
            <person name="Grigoriev I.V."/>
        </authorList>
    </citation>
    <scope>NUCLEOTIDE SEQUENCE</scope>
    <source>
        <strain evidence="1">AH 40177</strain>
    </source>
</reference>
<dbReference type="EMBL" id="JADNRY010000097">
    <property type="protein sequence ID" value="KAF9065825.1"/>
    <property type="molecule type" value="Genomic_DNA"/>
</dbReference>
<sequence>MPSFTSLPTELTTKILQIYVACYIDPSFDITRVPLNDSSALELQHLSNQKELLSMLTVCRTFAAMLPPLIFQRPTIYIDATSKQALTNALSENQQVFESISLDTILVLENAHASLALEDHFLGCLRCPIVVTSTDSTVSNLASSFAHAFQLPTKATNNSRIISLVASGGTGKTQTVSKFIQDKSSRFSNIWFFDATSKETLTSDFKELAKAGGVGNQIKDVRNFLARTHQNWMCIFDSADDEQLYLKDYLPICTHGNIIITSRLVGTSEMDSPGCHIGFFDLNKDDAIELLLKHAHEESHEETQNVASEIVEALGCQALAVSTAGAYIHANVTCTLGNYLTHLVMCRLRLRAVEPPKPAVFEPSLAQPS</sequence>
<dbReference type="PANTHER" id="PTHR35205">
    <property type="entry name" value="NB-ARC AND TPR DOMAIN PROTEIN"/>
    <property type="match status" value="1"/>
</dbReference>